<proteinExistence type="predicted"/>
<dbReference type="Proteomes" id="UP000887576">
    <property type="component" value="Unplaced"/>
</dbReference>
<organism evidence="1 2">
    <name type="scientific">Panagrolaimus sp. JU765</name>
    <dbReference type="NCBI Taxonomy" id="591449"/>
    <lineage>
        <taxon>Eukaryota</taxon>
        <taxon>Metazoa</taxon>
        <taxon>Ecdysozoa</taxon>
        <taxon>Nematoda</taxon>
        <taxon>Chromadorea</taxon>
        <taxon>Rhabditida</taxon>
        <taxon>Tylenchina</taxon>
        <taxon>Panagrolaimomorpha</taxon>
        <taxon>Panagrolaimoidea</taxon>
        <taxon>Panagrolaimidae</taxon>
        <taxon>Panagrolaimus</taxon>
    </lineage>
</organism>
<protein>
    <submittedName>
        <fullName evidence="2">Uncharacterized protein</fullName>
    </submittedName>
</protein>
<dbReference type="WBParaSite" id="JU765_v2.g6094.t1">
    <property type="protein sequence ID" value="JU765_v2.g6094.t1"/>
    <property type="gene ID" value="JU765_v2.g6094"/>
</dbReference>
<sequence>MSDKTPVRRSLRKQPVNQPVVTKERKPAKRRGSCESEPAYGLNTKGSEVDQDDHFAQGVRRSFRTTRSFSSTGGKDSKYAELERDVSERRFISAHPMSTRSKSTPRPTRTMLTTKSPSNSKTVDVIRPSDKSVKKTPVKKRADEPAVVKTPKPKAEIPVLTPEEQIKVDDEKH</sequence>
<accession>A0AC34RFI1</accession>
<reference evidence="2" key="1">
    <citation type="submission" date="2022-11" db="UniProtKB">
        <authorList>
            <consortium name="WormBaseParasite"/>
        </authorList>
    </citation>
    <scope>IDENTIFICATION</scope>
</reference>
<evidence type="ECO:0000313" key="1">
    <source>
        <dbReference type="Proteomes" id="UP000887576"/>
    </source>
</evidence>
<name>A0AC34RFI1_9BILA</name>
<evidence type="ECO:0000313" key="2">
    <source>
        <dbReference type="WBParaSite" id="JU765_v2.g6094.t1"/>
    </source>
</evidence>